<dbReference type="InterPro" id="IPR027268">
    <property type="entry name" value="Peptidase_M4/M1_CTD_sf"/>
</dbReference>
<evidence type="ECO:0000259" key="14">
    <source>
        <dbReference type="Pfam" id="PF17900"/>
    </source>
</evidence>
<dbReference type="Pfam" id="PF01433">
    <property type="entry name" value="Peptidase_M1"/>
    <property type="match status" value="1"/>
</dbReference>
<evidence type="ECO:0000256" key="4">
    <source>
        <dbReference type="ARBA" id="ARBA00022723"/>
    </source>
</evidence>
<dbReference type="SUPFAM" id="SSF55486">
    <property type="entry name" value="Metalloproteases ('zincins'), catalytic domain"/>
    <property type="match status" value="1"/>
</dbReference>
<dbReference type="CDD" id="cd09601">
    <property type="entry name" value="M1_APN-Q_like"/>
    <property type="match status" value="1"/>
</dbReference>
<dbReference type="Pfam" id="PF17900">
    <property type="entry name" value="Peptidase_M1_N"/>
    <property type="match status" value="1"/>
</dbReference>
<evidence type="ECO:0000256" key="3">
    <source>
        <dbReference type="ARBA" id="ARBA00022670"/>
    </source>
</evidence>
<comment type="similarity">
    <text evidence="1 11">Belongs to the peptidase M1 family.</text>
</comment>
<organism evidence="15 16">
    <name type="scientific">Tulasnella calospora MUT 4182</name>
    <dbReference type="NCBI Taxonomy" id="1051891"/>
    <lineage>
        <taxon>Eukaryota</taxon>
        <taxon>Fungi</taxon>
        <taxon>Dikarya</taxon>
        <taxon>Basidiomycota</taxon>
        <taxon>Agaricomycotina</taxon>
        <taxon>Agaricomycetes</taxon>
        <taxon>Cantharellales</taxon>
        <taxon>Tulasnellaceae</taxon>
        <taxon>Tulasnella</taxon>
    </lineage>
</organism>
<dbReference type="Gene3D" id="1.10.390.10">
    <property type="entry name" value="Neutral Protease Domain 2"/>
    <property type="match status" value="1"/>
</dbReference>
<dbReference type="GO" id="GO:0005615">
    <property type="term" value="C:extracellular space"/>
    <property type="evidence" value="ECO:0007669"/>
    <property type="project" value="TreeGrafter"/>
</dbReference>
<dbReference type="Pfam" id="PF11838">
    <property type="entry name" value="ERAP1_C"/>
    <property type="match status" value="1"/>
</dbReference>
<dbReference type="EC" id="3.4.11.-" evidence="11"/>
<dbReference type="GO" id="GO:0042277">
    <property type="term" value="F:peptide binding"/>
    <property type="evidence" value="ECO:0007669"/>
    <property type="project" value="TreeGrafter"/>
</dbReference>
<keyword evidence="5 11" id="KW-0378">Hydrolase</keyword>
<dbReference type="GO" id="GO:0006508">
    <property type="term" value="P:proteolysis"/>
    <property type="evidence" value="ECO:0007669"/>
    <property type="project" value="UniProtKB-KW"/>
</dbReference>
<reference evidence="16" key="2">
    <citation type="submission" date="2015-01" db="EMBL/GenBank/DDBJ databases">
        <title>Evolutionary Origins and Diversification of the Mycorrhizal Mutualists.</title>
        <authorList>
            <consortium name="DOE Joint Genome Institute"/>
            <consortium name="Mycorrhizal Genomics Consortium"/>
            <person name="Kohler A."/>
            <person name="Kuo A."/>
            <person name="Nagy L.G."/>
            <person name="Floudas D."/>
            <person name="Copeland A."/>
            <person name="Barry K.W."/>
            <person name="Cichocki N."/>
            <person name="Veneault-Fourrey C."/>
            <person name="LaButti K."/>
            <person name="Lindquist E.A."/>
            <person name="Lipzen A."/>
            <person name="Lundell T."/>
            <person name="Morin E."/>
            <person name="Murat C."/>
            <person name="Riley R."/>
            <person name="Ohm R."/>
            <person name="Sun H."/>
            <person name="Tunlid A."/>
            <person name="Henrissat B."/>
            <person name="Grigoriev I.V."/>
            <person name="Hibbett D.S."/>
            <person name="Martin F."/>
        </authorList>
    </citation>
    <scope>NUCLEOTIDE SEQUENCE [LARGE SCALE GENOMIC DNA]</scope>
    <source>
        <strain evidence="16">MUT 4182</strain>
    </source>
</reference>
<dbReference type="PANTHER" id="PTHR11533:SF174">
    <property type="entry name" value="PUROMYCIN-SENSITIVE AMINOPEPTIDASE-RELATED"/>
    <property type="match status" value="1"/>
</dbReference>
<evidence type="ECO:0000313" key="16">
    <source>
        <dbReference type="Proteomes" id="UP000054248"/>
    </source>
</evidence>
<reference evidence="15 16" key="1">
    <citation type="submission" date="2014-04" db="EMBL/GenBank/DDBJ databases">
        <authorList>
            <consortium name="DOE Joint Genome Institute"/>
            <person name="Kuo A."/>
            <person name="Girlanda M."/>
            <person name="Perotto S."/>
            <person name="Kohler A."/>
            <person name="Nagy L.G."/>
            <person name="Floudas D."/>
            <person name="Copeland A."/>
            <person name="Barry K.W."/>
            <person name="Cichocki N."/>
            <person name="Veneault-Fourrey C."/>
            <person name="LaButti K."/>
            <person name="Lindquist E.A."/>
            <person name="Lipzen A."/>
            <person name="Lundell T."/>
            <person name="Morin E."/>
            <person name="Murat C."/>
            <person name="Sun H."/>
            <person name="Tunlid A."/>
            <person name="Henrissat B."/>
            <person name="Grigoriev I.V."/>
            <person name="Hibbett D.S."/>
            <person name="Martin F."/>
            <person name="Nordberg H.P."/>
            <person name="Cantor M.N."/>
            <person name="Hua S.X."/>
        </authorList>
    </citation>
    <scope>NUCLEOTIDE SEQUENCE [LARGE SCALE GENOMIC DNA]</scope>
    <source>
        <strain evidence="15 16">MUT 4182</strain>
    </source>
</reference>
<dbReference type="InterPro" id="IPR050344">
    <property type="entry name" value="Peptidase_M1_aminopeptidases"/>
</dbReference>
<evidence type="ECO:0000259" key="13">
    <source>
        <dbReference type="Pfam" id="PF11838"/>
    </source>
</evidence>
<evidence type="ECO:0000256" key="2">
    <source>
        <dbReference type="ARBA" id="ARBA00022438"/>
    </source>
</evidence>
<dbReference type="Proteomes" id="UP000054248">
    <property type="component" value="Unassembled WGS sequence"/>
</dbReference>
<keyword evidence="2 11" id="KW-0031">Aminopeptidase</keyword>
<dbReference type="OrthoDB" id="10031169at2759"/>
<dbReference type="GO" id="GO:0005737">
    <property type="term" value="C:cytoplasm"/>
    <property type="evidence" value="ECO:0007669"/>
    <property type="project" value="TreeGrafter"/>
</dbReference>
<feature type="active site" description="Proton acceptor" evidence="8">
    <location>
        <position position="353"/>
    </location>
</feature>
<accession>A0A0C3PNB4</accession>
<dbReference type="Gene3D" id="2.60.40.1730">
    <property type="entry name" value="tricorn interacting facor f3 domain"/>
    <property type="match status" value="1"/>
</dbReference>
<evidence type="ECO:0000313" key="15">
    <source>
        <dbReference type="EMBL" id="KIO15900.1"/>
    </source>
</evidence>
<keyword evidence="4 9" id="KW-0479">Metal-binding</keyword>
<keyword evidence="16" id="KW-1185">Reference proteome</keyword>
<evidence type="ECO:0000256" key="5">
    <source>
        <dbReference type="ARBA" id="ARBA00022801"/>
    </source>
</evidence>
<keyword evidence="7 11" id="KW-0482">Metalloprotease</keyword>
<evidence type="ECO:0000256" key="6">
    <source>
        <dbReference type="ARBA" id="ARBA00022833"/>
    </source>
</evidence>
<sequence length="915" mass="102853">MSTSISTPTSDTDYRLPTKVRPTHYNLTFKTDLEDLNFKGFGVIDLDVLEETKEIVFNASSDLTVSDVSIRSEALKTEQVQSASEVKIQKDDERITVLFAHALPKGSKAELHLGWDAKLTGSMTGYYYSSTQHEGTTRRARFATNARRAFPSWDEPLLKATYDVTMISRADTVNLSNMPVTSEKPFLNATSSSESDKDSKNLGKLAKMFSLKSEGTTGDTVGKGWKITKFERTPLMSTYLLGFANGHFEYLESSYTSPLSGRKVPLRIYTTPDIIHQAQFSLDVISKVMPIYEQVFQIEYPLPKLDTLVAHDFDGYAMENWGLITGRTQAFLLDPKKSDLAAKKVVATVTSHECAHSWFGNLVTMVWWDNLWLKEGFATLVGEVIAIDKVFPEWKVDSEFINEELARALDLDAVRSSHPIEVPLPDANKIGQIFDALSYSKAASVLRMLSNYVGEETFLRGVSIYLSRHLYGNSVTKDLWKGIAEASGLDIPKMLDNWILKIGYPVVTVKESNDSVTVRQNRFLSTGDPSDKENETLWKIPLNVRTADASGKVSTDRSVVLSEREATIPLDTSKPFKLNAQTTGVYRVAYTPERLKKIGEEAAKENSVFSLEDRMGLVSDALILAKAGISQTSAALDLIKSLKNEKEYLVWSVIDSQLDKLNKILWEQPEEIRDNFDAFRRSLMKPLVNKLGYEYSLDDSADTIQLRTLAITAAADAKDPDVINELASRFEHFQETGDDSKIPYDLLRTTFVNAVRNGGRVEYETVKKVYKTPTTPSAKVSAMFAMTASKDKEIIEETLRFVLTDVQIQDITDFFSGAASNRESRRRIGEFFKENYDTLTNMFGGVFSLPSLVKSSFQELTTEKDADAVEAWFKDKDVSKYNLSLAQSLDRIRANAKWLERCKDDVADWLKESKR</sequence>
<dbReference type="InterPro" id="IPR034016">
    <property type="entry name" value="M1_APN-typ"/>
</dbReference>
<feature type="domain" description="Aminopeptidase N-like N-terminal" evidence="14">
    <location>
        <begin position="22"/>
        <end position="186"/>
    </location>
</feature>
<dbReference type="Gene3D" id="2.60.40.1910">
    <property type="match status" value="1"/>
</dbReference>
<dbReference type="InterPro" id="IPR014782">
    <property type="entry name" value="Peptidase_M1_dom"/>
</dbReference>
<dbReference type="GO" id="GO:0070006">
    <property type="term" value="F:metalloaminopeptidase activity"/>
    <property type="evidence" value="ECO:0007669"/>
    <property type="project" value="TreeGrafter"/>
</dbReference>
<dbReference type="SUPFAM" id="SSF63737">
    <property type="entry name" value="Leukotriene A4 hydrolase N-terminal domain"/>
    <property type="match status" value="1"/>
</dbReference>
<evidence type="ECO:0000259" key="12">
    <source>
        <dbReference type="Pfam" id="PF01433"/>
    </source>
</evidence>
<proteinExistence type="inferred from homology"/>
<dbReference type="InterPro" id="IPR024571">
    <property type="entry name" value="ERAP1-like_C_dom"/>
</dbReference>
<dbReference type="FunFam" id="2.60.40.1910:FF:000004">
    <property type="entry name" value="Aminopeptidase"/>
    <property type="match status" value="1"/>
</dbReference>
<dbReference type="STRING" id="1051891.A0A0C3PNB4"/>
<dbReference type="FunFam" id="1.25.50.20:FF:000002">
    <property type="entry name" value="Aminopeptidase"/>
    <property type="match status" value="1"/>
</dbReference>
<dbReference type="AlphaFoldDB" id="A0A0C3PNB4"/>
<gene>
    <name evidence="15" type="ORF">M407DRAFT_235051</name>
</gene>
<feature type="domain" description="Peptidase M1 membrane alanine aminopeptidase" evidence="12">
    <location>
        <begin position="280"/>
        <end position="498"/>
    </location>
</feature>
<evidence type="ECO:0000256" key="9">
    <source>
        <dbReference type="PIRSR" id="PIRSR634016-3"/>
    </source>
</evidence>
<evidence type="ECO:0000256" key="7">
    <source>
        <dbReference type="ARBA" id="ARBA00023049"/>
    </source>
</evidence>
<dbReference type="GO" id="GO:0016020">
    <property type="term" value="C:membrane"/>
    <property type="evidence" value="ECO:0007669"/>
    <property type="project" value="TreeGrafter"/>
</dbReference>
<name>A0A0C3PNB4_9AGAM</name>
<evidence type="ECO:0000256" key="1">
    <source>
        <dbReference type="ARBA" id="ARBA00010136"/>
    </source>
</evidence>
<dbReference type="FunFam" id="1.10.390.10:FF:000006">
    <property type="entry name" value="Puromycin-sensitive aminopeptidase"/>
    <property type="match status" value="1"/>
</dbReference>
<comment type="cofactor">
    <cofactor evidence="9 11">
        <name>Zn(2+)</name>
        <dbReference type="ChEBI" id="CHEBI:29105"/>
    </cofactor>
    <text evidence="9 11">Binds 1 zinc ion per subunit.</text>
</comment>
<feature type="binding site" evidence="9">
    <location>
        <position position="356"/>
    </location>
    <ligand>
        <name>Zn(2+)</name>
        <dbReference type="ChEBI" id="CHEBI:29105"/>
        <note>catalytic</note>
    </ligand>
</feature>
<dbReference type="PANTHER" id="PTHR11533">
    <property type="entry name" value="PROTEASE M1 ZINC METALLOPROTEASE"/>
    <property type="match status" value="1"/>
</dbReference>
<feature type="site" description="Transition state stabilizer" evidence="10">
    <location>
        <position position="439"/>
    </location>
</feature>
<feature type="binding site" evidence="9">
    <location>
        <position position="352"/>
    </location>
    <ligand>
        <name>Zn(2+)</name>
        <dbReference type="ChEBI" id="CHEBI:29105"/>
        <note>catalytic</note>
    </ligand>
</feature>
<evidence type="ECO:0000256" key="11">
    <source>
        <dbReference type="RuleBase" id="RU364040"/>
    </source>
</evidence>
<feature type="binding site" evidence="9">
    <location>
        <position position="375"/>
    </location>
    <ligand>
        <name>Zn(2+)</name>
        <dbReference type="ChEBI" id="CHEBI:29105"/>
        <note>catalytic</note>
    </ligand>
</feature>
<dbReference type="InterPro" id="IPR042097">
    <property type="entry name" value="Aminopeptidase_N-like_N_sf"/>
</dbReference>
<evidence type="ECO:0000256" key="8">
    <source>
        <dbReference type="PIRSR" id="PIRSR634016-1"/>
    </source>
</evidence>
<protein>
    <recommendedName>
        <fullName evidence="11">Aminopeptidase</fullName>
        <ecNumber evidence="11">3.4.11.-</ecNumber>
    </recommendedName>
</protein>
<dbReference type="GO" id="GO:0008270">
    <property type="term" value="F:zinc ion binding"/>
    <property type="evidence" value="ECO:0007669"/>
    <property type="project" value="UniProtKB-UniRule"/>
</dbReference>
<keyword evidence="6 9" id="KW-0862">Zinc</keyword>
<feature type="domain" description="ERAP1-like C-terminal" evidence="13">
    <location>
        <begin position="576"/>
        <end position="894"/>
    </location>
</feature>
<keyword evidence="3 11" id="KW-0645">Protease</keyword>
<evidence type="ECO:0000256" key="10">
    <source>
        <dbReference type="PIRSR" id="PIRSR634016-4"/>
    </source>
</evidence>
<dbReference type="Gene3D" id="1.25.50.20">
    <property type="match status" value="1"/>
</dbReference>
<dbReference type="HOGENOM" id="CLU_003705_0_2_1"/>
<dbReference type="EMBL" id="KN823761">
    <property type="protein sequence ID" value="KIO15900.1"/>
    <property type="molecule type" value="Genomic_DNA"/>
</dbReference>
<dbReference type="InterPro" id="IPR045357">
    <property type="entry name" value="Aminopeptidase_N-like_N"/>
</dbReference>
<dbReference type="GO" id="GO:0043171">
    <property type="term" value="P:peptide catabolic process"/>
    <property type="evidence" value="ECO:0007669"/>
    <property type="project" value="TreeGrafter"/>
</dbReference>